<evidence type="ECO:0000313" key="3">
    <source>
        <dbReference type="EMBL" id="CAI9972336.1"/>
    </source>
</evidence>
<name>A0AA86RE13_9EUKA</name>
<proteinExistence type="predicted"/>
<organism evidence="3">
    <name type="scientific">Hexamita inflata</name>
    <dbReference type="NCBI Taxonomy" id="28002"/>
    <lineage>
        <taxon>Eukaryota</taxon>
        <taxon>Metamonada</taxon>
        <taxon>Diplomonadida</taxon>
        <taxon>Hexamitidae</taxon>
        <taxon>Hexamitinae</taxon>
        <taxon>Hexamita</taxon>
    </lineage>
</organism>
<dbReference type="EMBL" id="CAXDID020000374">
    <property type="protein sequence ID" value="CAL6083685.1"/>
    <property type="molecule type" value="Genomic_DNA"/>
</dbReference>
<comment type="caution">
    <text evidence="3">The sequence shown here is derived from an EMBL/GenBank/DDBJ whole genome shotgun (WGS) entry which is preliminary data.</text>
</comment>
<evidence type="ECO:0000256" key="1">
    <source>
        <dbReference type="SAM" id="MobiDB-lite"/>
    </source>
</evidence>
<evidence type="ECO:0000313" key="6">
    <source>
        <dbReference type="Proteomes" id="UP001642409"/>
    </source>
</evidence>
<dbReference type="EMBL" id="CATOUU010001090">
    <property type="protein sequence ID" value="CAI9971407.1"/>
    <property type="molecule type" value="Genomic_DNA"/>
</dbReference>
<reference evidence="3" key="1">
    <citation type="submission" date="2023-06" db="EMBL/GenBank/DDBJ databases">
        <authorList>
            <person name="Kurt Z."/>
        </authorList>
    </citation>
    <scope>NUCLEOTIDE SEQUENCE</scope>
</reference>
<reference evidence="4 6" key="2">
    <citation type="submission" date="2024-07" db="EMBL/GenBank/DDBJ databases">
        <authorList>
            <person name="Akdeniz Z."/>
        </authorList>
    </citation>
    <scope>NUCLEOTIDE SEQUENCE [LARGE SCALE GENOMIC DNA]</scope>
</reference>
<dbReference type="EMBL" id="CATOUU010001108">
    <property type="protein sequence ID" value="CAI9972336.1"/>
    <property type="molecule type" value="Genomic_DNA"/>
</dbReference>
<protein>
    <submittedName>
        <fullName evidence="4">Hypothetical_protein</fullName>
    </submittedName>
</protein>
<keyword evidence="6" id="KW-1185">Reference proteome</keyword>
<dbReference type="AlphaFoldDB" id="A0AA86RE13"/>
<dbReference type="Proteomes" id="UP001642409">
    <property type="component" value="Unassembled WGS sequence"/>
</dbReference>
<sequence length="287" mass="33759">MQQLQHSEHLKRIKALQNDIQSKITKTDSLNQQQQQARQILDFNLRESDNMYDKLINESQRVMDKVKPTTKQLREQEMKRILYTKSACDEYDKLFKPQYQRGGPRMGRDESDLLQPQKKTKSNTSAAQHETNFIYTKKPRPYSRVQQNEIDYEYLDVIEHGCSSYFDSSDLPLLQTFSEIMRPKTPPQIPVDLEGEVQIRKSQLRIDLEKSQTLRQNQKLVKTAQKMKEFFKLGGFAVELQIKTAKVEKLSKSDFERYKEDLIYEQHTLQGIIGLGSYGIPDFKDRQ</sequence>
<evidence type="ECO:0000313" key="5">
    <source>
        <dbReference type="EMBL" id="CAL6083685.1"/>
    </source>
</evidence>
<dbReference type="EMBL" id="CAXDID020000034">
    <property type="protein sequence ID" value="CAL5996143.1"/>
    <property type="molecule type" value="Genomic_DNA"/>
</dbReference>
<evidence type="ECO:0000313" key="4">
    <source>
        <dbReference type="EMBL" id="CAL5996143.1"/>
    </source>
</evidence>
<evidence type="ECO:0000313" key="2">
    <source>
        <dbReference type="EMBL" id="CAI9971407.1"/>
    </source>
</evidence>
<feature type="region of interest" description="Disordered" evidence="1">
    <location>
        <begin position="97"/>
        <end position="130"/>
    </location>
</feature>
<accession>A0AA86RE13</accession>
<gene>
    <name evidence="4" type="ORF">HINF_LOCUS14595</name>
    <name evidence="2" type="ORF">HINF_LOCUS59052</name>
    <name evidence="3" type="ORF">HINF_LOCUS59981</name>
    <name evidence="5" type="ORF">HINF_LOCUS61842</name>
</gene>